<evidence type="ECO:0000313" key="2">
    <source>
        <dbReference type="EMBL" id="MXR42020.1"/>
    </source>
</evidence>
<gene>
    <name evidence="2" type="ORF">GRX01_11815</name>
</gene>
<name>A0A6B0T182_9EURY</name>
<dbReference type="InterPro" id="IPR006121">
    <property type="entry name" value="HMA_dom"/>
</dbReference>
<dbReference type="Pfam" id="PF00403">
    <property type="entry name" value="HMA"/>
    <property type="match status" value="1"/>
</dbReference>
<dbReference type="GO" id="GO:0046872">
    <property type="term" value="F:metal ion binding"/>
    <property type="evidence" value="ECO:0007669"/>
    <property type="project" value="InterPro"/>
</dbReference>
<accession>A0A6B0T182</accession>
<dbReference type="SUPFAM" id="SSF55008">
    <property type="entry name" value="HMA, heavy metal-associated domain"/>
    <property type="match status" value="1"/>
</dbReference>
<evidence type="ECO:0000259" key="1">
    <source>
        <dbReference type="PROSITE" id="PS50846"/>
    </source>
</evidence>
<evidence type="ECO:0000313" key="3">
    <source>
        <dbReference type="Proteomes" id="UP000437065"/>
    </source>
</evidence>
<comment type="caution">
    <text evidence="2">The sequence shown here is derived from an EMBL/GenBank/DDBJ whole genome shotgun (WGS) entry which is preliminary data.</text>
</comment>
<protein>
    <submittedName>
        <fullName evidence="2">Heavy metal transporter</fullName>
    </submittedName>
</protein>
<proteinExistence type="predicted"/>
<sequence length="66" mass="6774">MTTTMRITGMTCGGCETNVVEALEGVDGVDGATADHESDEAVVEGDADPLDLIAAVPDQYEVESTA</sequence>
<feature type="domain" description="HMA" evidence="1">
    <location>
        <begin position="1"/>
        <end position="64"/>
    </location>
</feature>
<organism evidence="2 3">
    <name type="scientific">Halobaculum saliterrae</name>
    <dbReference type="NCBI Taxonomy" id="2073113"/>
    <lineage>
        <taxon>Archaea</taxon>
        <taxon>Methanobacteriati</taxon>
        <taxon>Methanobacteriota</taxon>
        <taxon>Stenosarchaea group</taxon>
        <taxon>Halobacteria</taxon>
        <taxon>Halobacteriales</taxon>
        <taxon>Haloferacaceae</taxon>
        <taxon>Halobaculum</taxon>
    </lineage>
</organism>
<dbReference type="AlphaFoldDB" id="A0A6B0T182"/>
<dbReference type="OrthoDB" id="44171at2157"/>
<reference evidence="2 3" key="1">
    <citation type="submission" date="2019-12" db="EMBL/GenBank/DDBJ databases">
        <title>Isolation and characterization of three novel carbon monoxide-oxidizing members of Halobacteria from salione crusts and soils.</title>
        <authorList>
            <person name="Myers M.R."/>
            <person name="King G.M."/>
        </authorList>
    </citation>
    <scope>NUCLEOTIDE SEQUENCE [LARGE SCALE GENOMIC DNA]</scope>
    <source>
        <strain evidence="2 3">WSA2</strain>
    </source>
</reference>
<dbReference type="Proteomes" id="UP000437065">
    <property type="component" value="Unassembled WGS sequence"/>
</dbReference>
<dbReference type="InterPro" id="IPR036163">
    <property type="entry name" value="HMA_dom_sf"/>
</dbReference>
<dbReference type="EMBL" id="WUUS01000007">
    <property type="protein sequence ID" value="MXR42020.1"/>
    <property type="molecule type" value="Genomic_DNA"/>
</dbReference>
<dbReference type="Gene3D" id="3.30.70.100">
    <property type="match status" value="1"/>
</dbReference>
<keyword evidence="3" id="KW-1185">Reference proteome</keyword>
<dbReference type="PROSITE" id="PS50846">
    <property type="entry name" value="HMA_2"/>
    <property type="match status" value="1"/>
</dbReference>
<dbReference type="RefSeq" id="WP_159667529.1">
    <property type="nucleotide sequence ID" value="NZ_WUUS01000007.1"/>
</dbReference>
<dbReference type="CDD" id="cd00371">
    <property type="entry name" value="HMA"/>
    <property type="match status" value="1"/>
</dbReference>